<dbReference type="AlphaFoldDB" id="A0A4Q1SJ87"/>
<dbReference type="SUPFAM" id="SSF89550">
    <property type="entry name" value="PHP domain-like"/>
    <property type="match status" value="1"/>
</dbReference>
<gene>
    <name evidence="1" type="ORF">ESZ00_07470</name>
</gene>
<evidence type="ECO:0000313" key="2">
    <source>
        <dbReference type="Proteomes" id="UP000290253"/>
    </source>
</evidence>
<comment type="caution">
    <text evidence="1">The sequence shown here is derived from an EMBL/GenBank/DDBJ whole genome shotgun (WGS) entry which is preliminary data.</text>
</comment>
<evidence type="ECO:0000313" key="1">
    <source>
        <dbReference type="EMBL" id="RXS97701.1"/>
    </source>
</evidence>
<accession>A0A4Q1SJ87</accession>
<organism evidence="1 2">
    <name type="scientific">Silvibacterium dinghuense</name>
    <dbReference type="NCBI Taxonomy" id="1560006"/>
    <lineage>
        <taxon>Bacteria</taxon>
        <taxon>Pseudomonadati</taxon>
        <taxon>Acidobacteriota</taxon>
        <taxon>Terriglobia</taxon>
        <taxon>Terriglobales</taxon>
        <taxon>Acidobacteriaceae</taxon>
        <taxon>Silvibacterium</taxon>
    </lineage>
</organism>
<reference evidence="1 2" key="1">
    <citation type="journal article" date="2016" name="Int. J. Syst. Evol. Microbiol.">
        <title>Acidipila dinghuensis sp. nov., an acidobacterium isolated from forest soil.</title>
        <authorList>
            <person name="Jiang Y.W."/>
            <person name="Wang J."/>
            <person name="Chen M.H."/>
            <person name="Lv Y.Y."/>
            <person name="Qiu L.H."/>
        </authorList>
    </citation>
    <scope>NUCLEOTIDE SEQUENCE [LARGE SCALE GENOMIC DNA]</scope>
    <source>
        <strain evidence="1 2">DHOF10</strain>
    </source>
</reference>
<sequence>MTGFRRISYLWKDADSARDYTTGVSLHSHTNQSKETLDFLANFGAKYGWVRSLIQGAESRARANHGVGINYSASYWTPPLTPRLAFDLESKQIEKIGLSPLVSITDHDTIAAPMLLRTVASARHIPVSVEWSAPYGGDQSFHLGIHNLPSESGVEWMKTFEEYTANPGTPEQQSKRLTEILAALHALPNVLIVFNHPLWDLYIIGREKHLQYVQKFMTENKEFIHALELNGLRSWDENRQVKAMAREWNKLLISGGDRHGMEPNANINLTRATSFTEFVHEIRYEDRSHVLFMPQYAEPWKHRILQSTLDAIRNYPEFPQGSQQWDERVYHPDSTGTVRPLSELWPGDGRAPWYFRYILSAVRMMGQAPVSGGLRMAWSESRQLNLALGEEAF</sequence>
<dbReference type="OrthoDB" id="102997at2"/>
<dbReference type="Gene3D" id="3.20.20.140">
    <property type="entry name" value="Metal-dependent hydrolases"/>
    <property type="match status" value="1"/>
</dbReference>
<keyword evidence="2" id="KW-1185">Reference proteome</keyword>
<proteinExistence type="predicted"/>
<dbReference type="InterPro" id="IPR016195">
    <property type="entry name" value="Pol/histidinol_Pase-like"/>
</dbReference>
<dbReference type="Proteomes" id="UP000290253">
    <property type="component" value="Unassembled WGS sequence"/>
</dbReference>
<protein>
    <submittedName>
        <fullName evidence="1">Uncharacterized protein</fullName>
    </submittedName>
</protein>
<name>A0A4Q1SJ87_9BACT</name>
<dbReference type="RefSeq" id="WP_129207480.1">
    <property type="nucleotide sequence ID" value="NZ_BMGU01000001.1"/>
</dbReference>
<dbReference type="EMBL" id="SDMK01000001">
    <property type="protein sequence ID" value="RXS97701.1"/>
    <property type="molecule type" value="Genomic_DNA"/>
</dbReference>